<feature type="domain" description="EF-hand" evidence="11">
    <location>
        <begin position="488"/>
        <end position="523"/>
    </location>
</feature>
<keyword evidence="3 10" id="KW-0732">Signal</keyword>
<protein>
    <submittedName>
        <fullName evidence="15">SPARC-related modular calcium-binding protein 1-like isoform X1</fullName>
    </submittedName>
</protein>
<feature type="compositionally biased region" description="Low complexity" evidence="9">
    <location>
        <begin position="345"/>
        <end position="359"/>
    </location>
</feature>
<reference evidence="15" key="1">
    <citation type="submission" date="2025-08" db="UniProtKB">
        <authorList>
            <consortium name="RefSeq"/>
        </authorList>
    </citation>
    <scope>IDENTIFICATION</scope>
    <source>
        <tissue evidence="15">Whole sample</tissue>
    </source>
</reference>
<evidence type="ECO:0000256" key="7">
    <source>
        <dbReference type="ARBA" id="ARBA00023180"/>
    </source>
</evidence>
<feature type="chain" id="PRO_5034059616" evidence="10">
    <location>
        <begin position="22"/>
        <end position="583"/>
    </location>
</feature>
<proteinExistence type="predicted"/>
<feature type="compositionally biased region" description="Basic and acidic residues" evidence="9">
    <location>
        <begin position="364"/>
        <end position="373"/>
    </location>
</feature>
<dbReference type="Gene3D" id="1.10.238.10">
    <property type="entry name" value="EF-hand"/>
    <property type="match status" value="2"/>
</dbReference>
<evidence type="ECO:0000256" key="6">
    <source>
        <dbReference type="ARBA" id="ARBA00023157"/>
    </source>
</evidence>
<dbReference type="SUPFAM" id="SSF100895">
    <property type="entry name" value="Kazal-type serine protease inhibitors"/>
    <property type="match status" value="1"/>
</dbReference>
<evidence type="ECO:0000259" key="11">
    <source>
        <dbReference type="PROSITE" id="PS50222"/>
    </source>
</evidence>
<feature type="region of interest" description="Disordered" evidence="9">
    <location>
        <begin position="157"/>
        <end position="204"/>
    </location>
</feature>
<feature type="region of interest" description="Disordered" evidence="9">
    <location>
        <begin position="344"/>
        <end position="373"/>
    </location>
</feature>
<dbReference type="Gene3D" id="4.10.800.10">
    <property type="entry name" value="Thyroglobulin type-1"/>
    <property type="match status" value="2"/>
</dbReference>
<evidence type="ECO:0000256" key="3">
    <source>
        <dbReference type="ARBA" id="ARBA00022729"/>
    </source>
</evidence>
<dbReference type="CDD" id="cd16234">
    <property type="entry name" value="EFh_SPARC_SMOC"/>
    <property type="match status" value="1"/>
</dbReference>
<feature type="compositionally biased region" description="Basic residues" evidence="9">
    <location>
        <begin position="170"/>
        <end position="201"/>
    </location>
</feature>
<dbReference type="PROSITE" id="PS51465">
    <property type="entry name" value="KAZAL_2"/>
    <property type="match status" value="1"/>
</dbReference>
<dbReference type="CDD" id="cd00191">
    <property type="entry name" value="TY"/>
    <property type="match status" value="2"/>
</dbReference>
<feature type="domain" description="Kazal-like" evidence="13">
    <location>
        <begin position="41"/>
        <end position="94"/>
    </location>
</feature>
<feature type="disulfide bond" evidence="8">
    <location>
        <begin position="147"/>
        <end position="167"/>
    </location>
</feature>
<evidence type="ECO:0000256" key="8">
    <source>
        <dbReference type="PROSITE-ProRule" id="PRU00500"/>
    </source>
</evidence>
<evidence type="ECO:0000259" key="13">
    <source>
        <dbReference type="PROSITE" id="PS51465"/>
    </source>
</evidence>
<accession>A0A8B8E646</accession>
<dbReference type="RefSeq" id="XP_022335169.1">
    <property type="nucleotide sequence ID" value="XM_022479461.1"/>
</dbReference>
<dbReference type="PROSITE" id="PS51162">
    <property type="entry name" value="THYROGLOBULIN_1_2"/>
    <property type="match status" value="2"/>
</dbReference>
<dbReference type="InterPro" id="IPR002350">
    <property type="entry name" value="Kazal_dom"/>
</dbReference>
<evidence type="ECO:0000313" key="14">
    <source>
        <dbReference type="Proteomes" id="UP000694844"/>
    </source>
</evidence>
<evidence type="ECO:0000256" key="10">
    <source>
        <dbReference type="SAM" id="SignalP"/>
    </source>
</evidence>
<dbReference type="InterPro" id="IPR019577">
    <property type="entry name" value="SPARC/Testican_Ca-bd-dom"/>
</dbReference>
<keyword evidence="14" id="KW-1185">Reference proteome</keyword>
<evidence type="ECO:0000313" key="15">
    <source>
        <dbReference type="RefSeq" id="XP_022335169.1"/>
    </source>
</evidence>
<evidence type="ECO:0000259" key="12">
    <source>
        <dbReference type="PROSITE" id="PS51162"/>
    </source>
</evidence>
<dbReference type="PANTHER" id="PTHR12352">
    <property type="entry name" value="SECRETED MODULAR CALCIUM-BINDING PROTEIN"/>
    <property type="match status" value="1"/>
</dbReference>
<dbReference type="AlphaFoldDB" id="A0A8B8E646"/>
<dbReference type="Gene3D" id="3.30.60.30">
    <property type="match status" value="1"/>
</dbReference>
<dbReference type="SUPFAM" id="SSF47473">
    <property type="entry name" value="EF-hand"/>
    <property type="match status" value="2"/>
</dbReference>
<feature type="domain" description="Thyroglobulin type-1" evidence="12">
    <location>
        <begin position="372"/>
        <end position="440"/>
    </location>
</feature>
<evidence type="ECO:0000256" key="9">
    <source>
        <dbReference type="SAM" id="MobiDB-lite"/>
    </source>
</evidence>
<keyword evidence="2" id="KW-0964">Secreted</keyword>
<dbReference type="GO" id="GO:0005615">
    <property type="term" value="C:extracellular space"/>
    <property type="evidence" value="ECO:0007669"/>
    <property type="project" value="TreeGrafter"/>
</dbReference>
<dbReference type="Pfam" id="PF00086">
    <property type="entry name" value="Thyroglobulin_1"/>
    <property type="match status" value="2"/>
</dbReference>
<dbReference type="SUPFAM" id="SSF57610">
    <property type="entry name" value="Thyroglobulin type-1 domain"/>
    <property type="match status" value="2"/>
</dbReference>
<gene>
    <name evidence="15" type="primary">LOC111131768</name>
</gene>
<dbReference type="InterPro" id="IPR011992">
    <property type="entry name" value="EF-hand-dom_pair"/>
</dbReference>
<sequence length="583" mass="66225">MYRFCWILSCLVLFLAVGSQGADSTLTRSDIQAQGKNLFRALSNSNCKIDCSRKKYRPVCGSDGVTYKHRCELKRAKRCDKKKVKVKRKGPCSPTEVVQSSSDCVRERNEALEIARRPTFGVYIPECNTDGTYAGRQCHVTSGFCWCATPDGKPIEGTPVRGKDPSCGGTKKRRQTRKRNRGKGKGKGKGKSKKKKRRKNCKTADKEKFNQNIVQVFTDEYKRAVVDPLALTPDKNKTLAQKVIEWKFDQLDKNKDEILKRRETRTIKRMVRKLIQPKACARMFLEYCDSDGDRMIKKKEWTYCLNTNASSISRRIFLTLTTDPSKKIEELDASSSSAARKPFIGSQSSSLHGLSSQQSINADTRPDQEVKRKSCLEERASSLSAQSADPNGGIYIPQCTSDDKYSIVQCHKYCWCADPETGLPLKGIKAILKSNGYPNCNITAERPMPGCPFIKKARFLTSLLNMFVAEMQNDSTASHSFTDNKGLDFENGARWKFKDLDKNNNMNLDRREVKQFRKLIPRQKDTRKCSRTFLRYCDQNTNKKISLDEWLSCTKLSDFGLIVSESPRRTGKNPLRILKAKLT</sequence>
<dbReference type="Pfam" id="PF07648">
    <property type="entry name" value="Kazal_2"/>
    <property type="match status" value="1"/>
</dbReference>
<dbReference type="InterPro" id="IPR000716">
    <property type="entry name" value="Thyroglobulin_1"/>
</dbReference>
<dbReference type="PROSITE" id="PS50222">
    <property type="entry name" value="EF_HAND_2"/>
    <property type="match status" value="1"/>
</dbReference>
<dbReference type="PROSITE" id="PS00484">
    <property type="entry name" value="THYROGLOBULIN_1_1"/>
    <property type="match status" value="1"/>
</dbReference>
<dbReference type="Pfam" id="PF10591">
    <property type="entry name" value="SPARC_Ca_bdg"/>
    <property type="match status" value="2"/>
</dbReference>
<dbReference type="InterPro" id="IPR018247">
    <property type="entry name" value="EF_Hand_1_Ca_BS"/>
</dbReference>
<evidence type="ECO:0000256" key="4">
    <source>
        <dbReference type="ARBA" id="ARBA00022737"/>
    </source>
</evidence>
<dbReference type="InterPro" id="IPR036857">
    <property type="entry name" value="Thyroglobulin_1_sf"/>
</dbReference>
<evidence type="ECO:0000256" key="2">
    <source>
        <dbReference type="ARBA" id="ARBA00022525"/>
    </source>
</evidence>
<dbReference type="PANTHER" id="PTHR12352:SF3">
    <property type="entry name" value="NIDOGEN-2"/>
    <property type="match status" value="1"/>
</dbReference>
<dbReference type="SMART" id="SM00280">
    <property type="entry name" value="KAZAL"/>
    <property type="match status" value="1"/>
</dbReference>
<dbReference type="KEGG" id="cvn:111131768"/>
<evidence type="ECO:0000256" key="1">
    <source>
        <dbReference type="ARBA" id="ARBA00004613"/>
    </source>
</evidence>
<organism evidence="14 15">
    <name type="scientific">Crassostrea virginica</name>
    <name type="common">Eastern oyster</name>
    <dbReference type="NCBI Taxonomy" id="6565"/>
    <lineage>
        <taxon>Eukaryota</taxon>
        <taxon>Metazoa</taxon>
        <taxon>Spiralia</taxon>
        <taxon>Lophotrochozoa</taxon>
        <taxon>Mollusca</taxon>
        <taxon>Bivalvia</taxon>
        <taxon>Autobranchia</taxon>
        <taxon>Pteriomorphia</taxon>
        <taxon>Ostreida</taxon>
        <taxon>Ostreoidea</taxon>
        <taxon>Ostreidae</taxon>
        <taxon>Crassostrea</taxon>
    </lineage>
</organism>
<comment type="caution">
    <text evidence="8">Lacks conserved residue(s) required for the propagation of feature annotation.</text>
</comment>
<dbReference type="InterPro" id="IPR051950">
    <property type="entry name" value="Dev_reg/Prot_inhib"/>
</dbReference>
<comment type="subcellular location">
    <subcellularLocation>
        <location evidence="1">Secreted</location>
    </subcellularLocation>
</comment>
<keyword evidence="6 8" id="KW-1015">Disulfide bond</keyword>
<dbReference type="SMART" id="SM00211">
    <property type="entry name" value="TY"/>
    <property type="match status" value="2"/>
</dbReference>
<keyword evidence="5" id="KW-0106">Calcium</keyword>
<feature type="disulfide bond" evidence="8">
    <location>
        <begin position="138"/>
        <end position="145"/>
    </location>
</feature>
<dbReference type="Proteomes" id="UP000694844">
    <property type="component" value="Chromosome 4"/>
</dbReference>
<dbReference type="GO" id="GO:0005509">
    <property type="term" value="F:calcium ion binding"/>
    <property type="evidence" value="ECO:0007669"/>
    <property type="project" value="InterPro"/>
</dbReference>
<keyword evidence="4" id="KW-0677">Repeat</keyword>
<dbReference type="OrthoDB" id="5986054at2759"/>
<name>A0A8B8E646_CRAVI</name>
<dbReference type="PROSITE" id="PS00018">
    <property type="entry name" value="EF_HAND_1"/>
    <property type="match status" value="1"/>
</dbReference>
<feature type="domain" description="Thyroglobulin type-1" evidence="12">
    <location>
        <begin position="101"/>
        <end position="167"/>
    </location>
</feature>
<dbReference type="InterPro" id="IPR036058">
    <property type="entry name" value="Kazal_dom_sf"/>
</dbReference>
<evidence type="ECO:0000256" key="5">
    <source>
        <dbReference type="ARBA" id="ARBA00022837"/>
    </source>
</evidence>
<dbReference type="InterPro" id="IPR002048">
    <property type="entry name" value="EF_hand_dom"/>
</dbReference>
<dbReference type="GeneID" id="111131768"/>
<dbReference type="CDD" id="cd00104">
    <property type="entry name" value="KAZAL_FS"/>
    <property type="match status" value="1"/>
</dbReference>
<keyword evidence="7" id="KW-0325">Glycoprotein</keyword>
<feature type="signal peptide" evidence="10">
    <location>
        <begin position="1"/>
        <end position="21"/>
    </location>
</feature>